<evidence type="ECO:0000313" key="2">
    <source>
        <dbReference type="Proteomes" id="UP000823561"/>
    </source>
</evidence>
<dbReference type="AlphaFoldDB" id="A0AAV6GSP0"/>
<dbReference type="EMBL" id="JADWDJ010000009">
    <property type="protein sequence ID" value="KAG5276397.1"/>
    <property type="molecule type" value="Genomic_DNA"/>
</dbReference>
<gene>
    <name evidence="1" type="ORF">AALO_G00131480</name>
</gene>
<dbReference type="Proteomes" id="UP000823561">
    <property type="component" value="Chromosome 9"/>
</dbReference>
<sequence>MQPEGPRLNPLKALRKMVDLMSALWSYRTTPWIGVRDAPEKCCKCWPYDFNLHPTKRRDPAFLHSIQDVS</sequence>
<protein>
    <submittedName>
        <fullName evidence="1">Uncharacterized protein</fullName>
    </submittedName>
</protein>
<comment type="caution">
    <text evidence="1">The sequence shown here is derived from an EMBL/GenBank/DDBJ whole genome shotgun (WGS) entry which is preliminary data.</text>
</comment>
<accession>A0AAV6GSP0</accession>
<name>A0AAV6GSP0_9TELE</name>
<organism evidence="1 2">
    <name type="scientific">Alosa alosa</name>
    <name type="common">allis shad</name>
    <dbReference type="NCBI Taxonomy" id="278164"/>
    <lineage>
        <taxon>Eukaryota</taxon>
        <taxon>Metazoa</taxon>
        <taxon>Chordata</taxon>
        <taxon>Craniata</taxon>
        <taxon>Vertebrata</taxon>
        <taxon>Euteleostomi</taxon>
        <taxon>Actinopterygii</taxon>
        <taxon>Neopterygii</taxon>
        <taxon>Teleostei</taxon>
        <taxon>Clupei</taxon>
        <taxon>Clupeiformes</taxon>
        <taxon>Clupeoidei</taxon>
        <taxon>Clupeidae</taxon>
        <taxon>Alosa</taxon>
    </lineage>
</organism>
<keyword evidence="2" id="KW-1185">Reference proteome</keyword>
<evidence type="ECO:0000313" key="1">
    <source>
        <dbReference type="EMBL" id="KAG5276397.1"/>
    </source>
</evidence>
<reference evidence="1" key="1">
    <citation type="submission" date="2020-10" db="EMBL/GenBank/DDBJ databases">
        <title>Chromosome-scale genome assembly of the Allis shad, Alosa alosa.</title>
        <authorList>
            <person name="Margot Z."/>
            <person name="Christophe K."/>
            <person name="Cabau C."/>
            <person name="Louis A."/>
            <person name="Berthelot C."/>
            <person name="Parey E."/>
            <person name="Roest Crollius H."/>
            <person name="Montfort J."/>
            <person name="Robinson-Rechavi M."/>
            <person name="Bucao C."/>
            <person name="Bouchez O."/>
            <person name="Gislard M."/>
            <person name="Lluch J."/>
            <person name="Milhes M."/>
            <person name="Lampietro C."/>
            <person name="Lopez Roques C."/>
            <person name="Donnadieu C."/>
            <person name="Braasch I."/>
            <person name="Desvignes T."/>
            <person name="Postlethwait J."/>
            <person name="Bobe J."/>
            <person name="Guiguen Y."/>
        </authorList>
    </citation>
    <scope>NUCLEOTIDE SEQUENCE</scope>
    <source>
        <strain evidence="1">M-15738</strain>
        <tissue evidence="1">Blood</tissue>
    </source>
</reference>
<proteinExistence type="predicted"/>